<dbReference type="GeneID" id="16068735"/>
<protein>
    <submittedName>
        <fullName evidence="1">Uncharacterized protein</fullName>
    </submittedName>
</protein>
<evidence type="ECO:0000313" key="2">
    <source>
        <dbReference type="Proteomes" id="UP000007799"/>
    </source>
</evidence>
<dbReference type="InParanoid" id="F2URH7"/>
<accession>F2URH7</accession>
<dbReference type="Proteomes" id="UP000007799">
    <property type="component" value="Unassembled WGS sequence"/>
</dbReference>
<name>F2URH7_SALR5</name>
<organism evidence="2">
    <name type="scientific">Salpingoeca rosetta (strain ATCC 50818 / BSB-021)</name>
    <dbReference type="NCBI Taxonomy" id="946362"/>
    <lineage>
        <taxon>Eukaryota</taxon>
        <taxon>Choanoflagellata</taxon>
        <taxon>Craspedida</taxon>
        <taxon>Salpingoecidae</taxon>
        <taxon>Salpingoeca</taxon>
    </lineage>
</organism>
<reference evidence="1" key="1">
    <citation type="submission" date="2009-08" db="EMBL/GenBank/DDBJ databases">
        <title>Annotation of Salpingoeca rosetta.</title>
        <authorList>
            <consortium name="The Broad Institute Genome Sequencing Platform"/>
            <person name="Russ C."/>
            <person name="Cuomo C."/>
            <person name="Burger G."/>
            <person name="Gray M.W."/>
            <person name="Holland P.W.H."/>
            <person name="King N."/>
            <person name="Lang F.B.F."/>
            <person name="Roger A.J."/>
            <person name="Ruiz-Trillo I."/>
            <person name="Young S.K."/>
            <person name="Zeng Q."/>
            <person name="Gargeya S."/>
            <person name="Alvarado L."/>
            <person name="Berlin A."/>
            <person name="Chapman S.B."/>
            <person name="Chen Z."/>
            <person name="Freedman E."/>
            <person name="Gellesch M."/>
            <person name="Goldberg J."/>
            <person name="Griggs A."/>
            <person name="Gujja S."/>
            <person name="Heilman E."/>
            <person name="Heiman D."/>
            <person name="Howarth C."/>
            <person name="Mehta T."/>
            <person name="Neiman D."/>
            <person name="Pearson M."/>
            <person name="Roberts A."/>
            <person name="Saif S."/>
            <person name="Shea T."/>
            <person name="Shenoy N."/>
            <person name="Sisk P."/>
            <person name="Stolte C."/>
            <person name="Sykes S."/>
            <person name="White J."/>
            <person name="Yandava C."/>
            <person name="Haas B."/>
            <person name="Nusbaum C."/>
            <person name="Birren B."/>
        </authorList>
    </citation>
    <scope>NUCLEOTIDE SEQUENCE [LARGE SCALE GENOMIC DNA]</scope>
    <source>
        <strain evidence="1">ATCC 50818</strain>
    </source>
</reference>
<dbReference type="EMBL" id="GL832991">
    <property type="protein sequence ID" value="EGD80146.1"/>
    <property type="molecule type" value="Genomic_DNA"/>
</dbReference>
<dbReference type="KEGG" id="sre:PTSG_13106"/>
<dbReference type="RefSeq" id="XP_004988208.1">
    <property type="nucleotide sequence ID" value="XM_004988151.1"/>
</dbReference>
<evidence type="ECO:0000313" key="1">
    <source>
        <dbReference type="EMBL" id="EGD80146.1"/>
    </source>
</evidence>
<gene>
    <name evidence="1" type="ORF">PTSG_13106</name>
</gene>
<sequence length="162" mass="17867">MKCMHQVHAYFLGIPLSLPLLRLFLFLFLLLHIPLCLASLPSPPPLLFYATTTTTTTTPPPTHLSPPLVLSTALHLSPLVRQVGGPAVLCPRTPQPQLRSHPPPLLCLLFCPIDTPMMSYPVGLRTAHVSQPLLFLSVAAAVHGYYCRRSCTCRCRRQSCCC</sequence>
<proteinExistence type="predicted"/>
<dbReference type="AlphaFoldDB" id="F2URH7"/>
<keyword evidence="2" id="KW-1185">Reference proteome</keyword>